<organism evidence="3 4">
    <name type="scientific">Alteromonas oceani</name>
    <dbReference type="NCBI Taxonomy" id="2071609"/>
    <lineage>
        <taxon>Bacteria</taxon>
        <taxon>Pseudomonadati</taxon>
        <taxon>Pseudomonadota</taxon>
        <taxon>Gammaproteobacteria</taxon>
        <taxon>Alteromonadales</taxon>
        <taxon>Alteromonadaceae</taxon>
        <taxon>Alteromonas/Salinimonas group</taxon>
        <taxon>Alteromonas</taxon>
    </lineage>
</organism>
<dbReference type="InterPro" id="IPR025510">
    <property type="entry name" value="DUF4397"/>
</dbReference>
<evidence type="ECO:0000313" key="4">
    <source>
        <dbReference type="Proteomes" id="UP001595477"/>
    </source>
</evidence>
<dbReference type="Proteomes" id="UP001595477">
    <property type="component" value="Unassembled WGS sequence"/>
</dbReference>
<feature type="chain" id="PRO_5045926788" evidence="1">
    <location>
        <begin position="18"/>
        <end position="458"/>
    </location>
</feature>
<comment type="caution">
    <text evidence="3">The sequence shown here is derived from an EMBL/GenBank/DDBJ whole genome shotgun (WGS) entry which is preliminary data.</text>
</comment>
<evidence type="ECO:0000256" key="1">
    <source>
        <dbReference type="SAM" id="SignalP"/>
    </source>
</evidence>
<dbReference type="Pfam" id="PF14344">
    <property type="entry name" value="DUF4397"/>
    <property type="match status" value="2"/>
</dbReference>
<dbReference type="RefSeq" id="WP_123326782.1">
    <property type="nucleotide sequence ID" value="NZ_JBHRSX010000014.1"/>
</dbReference>
<feature type="domain" description="DUF4397" evidence="2">
    <location>
        <begin position="252"/>
        <end position="368"/>
    </location>
</feature>
<proteinExistence type="predicted"/>
<evidence type="ECO:0000259" key="2">
    <source>
        <dbReference type="Pfam" id="PF14344"/>
    </source>
</evidence>
<dbReference type="PROSITE" id="PS51257">
    <property type="entry name" value="PROKAR_LIPOPROTEIN"/>
    <property type="match status" value="1"/>
</dbReference>
<accession>A0ABV7JX63</accession>
<keyword evidence="4" id="KW-1185">Reference proteome</keyword>
<dbReference type="EMBL" id="JBHRSX010000014">
    <property type="protein sequence ID" value="MFC3201553.1"/>
    <property type="molecule type" value="Genomic_DNA"/>
</dbReference>
<evidence type="ECO:0000313" key="3">
    <source>
        <dbReference type="EMBL" id="MFC3201553.1"/>
    </source>
</evidence>
<feature type="signal peptide" evidence="1">
    <location>
        <begin position="1"/>
        <end position="17"/>
    </location>
</feature>
<sequence>MNRTMSLLAACSLPLFLAGCLSDDDDDEVVQPDPEFANVRVIHAASDAPLVNITANDAILNNLEGVDYQVASGRFEVETGTYDIGVTAILPGDDAEVLQADVTLEADTNYDVFAVGSVADDSLMLLPVTSAETPVTAGNAQVQIVHAASAAPTVDIYVTAPDAALADEQPLVTAEFTDATDLVQVPAGEYRIRITPAGSMDVVFDSGTVALADGADLLVAATNNTGSGDSPVTLLVADGEGAVKLWDVNTTADIRVVHGISDAPAVDVIANNELVLIDALAFPMATDYLSVMPADYLIDVVADADNSIVAIDDAAITLETGMSYTAIANNELAAPELDLLMDMPRRVATEAKVRIIHASPAAGSVDIYVTGDGEIADADPAFAGVDYSTDALAETGYVSLAAGEYFVTVTAAGTKEGAIATGSLMLDAGNVYTAIAVNGAMEGALPQLVLLDDFVTTP</sequence>
<gene>
    <name evidence="3" type="ORF">ACFOEW_06940</name>
</gene>
<keyword evidence="1" id="KW-0732">Signal</keyword>
<name>A0ABV7JX63_9ALTE</name>
<reference evidence="4" key="1">
    <citation type="journal article" date="2019" name="Int. J. Syst. Evol. Microbiol.">
        <title>The Global Catalogue of Microorganisms (GCM) 10K type strain sequencing project: providing services to taxonomists for standard genome sequencing and annotation.</title>
        <authorList>
            <consortium name="The Broad Institute Genomics Platform"/>
            <consortium name="The Broad Institute Genome Sequencing Center for Infectious Disease"/>
            <person name="Wu L."/>
            <person name="Ma J."/>
        </authorList>
    </citation>
    <scope>NUCLEOTIDE SEQUENCE [LARGE SCALE GENOMIC DNA]</scope>
    <source>
        <strain evidence="4">KCTC 52449</strain>
    </source>
</reference>
<feature type="domain" description="DUF4397" evidence="2">
    <location>
        <begin position="37"/>
        <end position="157"/>
    </location>
</feature>
<protein>
    <submittedName>
        <fullName evidence="3">DUF4397 domain-containing protein</fullName>
    </submittedName>
</protein>